<dbReference type="OrthoDB" id="6398942at2"/>
<evidence type="ECO:0000256" key="2">
    <source>
        <dbReference type="SAM" id="Phobius"/>
    </source>
</evidence>
<organism evidence="3 4">
    <name type="scientific">Ferrimonas sediminicola</name>
    <dbReference type="NCBI Taxonomy" id="2569538"/>
    <lineage>
        <taxon>Bacteria</taxon>
        <taxon>Pseudomonadati</taxon>
        <taxon>Pseudomonadota</taxon>
        <taxon>Gammaproteobacteria</taxon>
        <taxon>Alteromonadales</taxon>
        <taxon>Ferrimonadaceae</taxon>
        <taxon>Ferrimonas</taxon>
    </lineage>
</organism>
<proteinExistence type="predicted"/>
<sequence length="207" mass="23847">MASLRRPVQPPGGHPAHDQDRRHHHPADRPPAPRQPGDRPLNRFGLGWGNPKLDPFVETPPPPELAWQLHGYGWWVLALCLAAVTARWARNSYLRYRANRYRRQALAWLDALPPYRVASPRPEYARVPALLRKVALCSDGRREVAPLSGRDWEAWLDSRCPGCDFAGRAHGLLYRLAYMPDPLSEIEMTQLLGQVRNWVRDHRRRDV</sequence>
<keyword evidence="2" id="KW-0472">Membrane</keyword>
<gene>
    <name evidence="3" type="ORF">FCL40_13650</name>
</gene>
<dbReference type="EMBL" id="SWCI01000009">
    <property type="protein sequence ID" value="TKB48169.1"/>
    <property type="molecule type" value="Genomic_DNA"/>
</dbReference>
<dbReference type="AlphaFoldDB" id="A0A4V5NXY9"/>
<keyword evidence="4" id="KW-1185">Reference proteome</keyword>
<comment type="caution">
    <text evidence="3">The sequence shown here is derived from an EMBL/GenBank/DDBJ whole genome shotgun (WGS) entry which is preliminary data.</text>
</comment>
<feature type="region of interest" description="Disordered" evidence="1">
    <location>
        <begin position="1"/>
        <end position="44"/>
    </location>
</feature>
<name>A0A4V5NXY9_9GAMM</name>
<dbReference type="Proteomes" id="UP000305674">
    <property type="component" value="Unassembled WGS sequence"/>
</dbReference>
<keyword evidence="2" id="KW-0812">Transmembrane</keyword>
<evidence type="ECO:0000256" key="1">
    <source>
        <dbReference type="SAM" id="MobiDB-lite"/>
    </source>
</evidence>
<dbReference type="InterPro" id="IPR025489">
    <property type="entry name" value="DUF4381"/>
</dbReference>
<accession>A0A4V5NXY9</accession>
<evidence type="ECO:0000313" key="3">
    <source>
        <dbReference type="EMBL" id="TKB48169.1"/>
    </source>
</evidence>
<keyword evidence="2" id="KW-1133">Transmembrane helix</keyword>
<dbReference type="Pfam" id="PF14316">
    <property type="entry name" value="DUF4381"/>
    <property type="match status" value="1"/>
</dbReference>
<protein>
    <submittedName>
        <fullName evidence="3">DUF4381 domain-containing protein</fullName>
    </submittedName>
</protein>
<evidence type="ECO:0000313" key="4">
    <source>
        <dbReference type="Proteomes" id="UP000305674"/>
    </source>
</evidence>
<reference evidence="3 4" key="1">
    <citation type="submission" date="2019-04" db="EMBL/GenBank/DDBJ databases">
        <authorList>
            <person name="Hwang J.C."/>
        </authorList>
    </citation>
    <scope>NUCLEOTIDE SEQUENCE [LARGE SCALE GENOMIC DNA]</scope>
    <source>
        <strain evidence="3 4">IMCC35001</strain>
    </source>
</reference>
<feature type="transmembrane region" description="Helical" evidence="2">
    <location>
        <begin position="72"/>
        <end position="89"/>
    </location>
</feature>